<keyword evidence="2" id="KW-1185">Reference proteome</keyword>
<sequence>MALTRGTTLLSRKRTREESQGQCYDSSHLNIIADLKRQVLELKKSQDLDREQTIAAPLRGPVSSSVRVTHKEGEGRSALGPGGDVRQRQTRGFDSPLKRCPRSRAARAPVV</sequence>
<dbReference type="Proteomes" id="UP001057452">
    <property type="component" value="Chromosome 8"/>
</dbReference>
<name>A0ACB9X8S4_CHAAC</name>
<accession>A0ACB9X8S4</accession>
<evidence type="ECO:0000313" key="1">
    <source>
        <dbReference type="EMBL" id="KAI4822708.1"/>
    </source>
</evidence>
<gene>
    <name evidence="1" type="ORF">KUCAC02_008239</name>
</gene>
<organism evidence="1 2">
    <name type="scientific">Chaenocephalus aceratus</name>
    <name type="common">Blackfin icefish</name>
    <name type="synonym">Chaenichthys aceratus</name>
    <dbReference type="NCBI Taxonomy" id="36190"/>
    <lineage>
        <taxon>Eukaryota</taxon>
        <taxon>Metazoa</taxon>
        <taxon>Chordata</taxon>
        <taxon>Craniata</taxon>
        <taxon>Vertebrata</taxon>
        <taxon>Euteleostomi</taxon>
        <taxon>Actinopterygii</taxon>
        <taxon>Neopterygii</taxon>
        <taxon>Teleostei</taxon>
        <taxon>Neoteleostei</taxon>
        <taxon>Acanthomorphata</taxon>
        <taxon>Eupercaria</taxon>
        <taxon>Perciformes</taxon>
        <taxon>Notothenioidei</taxon>
        <taxon>Channichthyidae</taxon>
        <taxon>Chaenocephalus</taxon>
    </lineage>
</organism>
<reference evidence="1" key="1">
    <citation type="submission" date="2022-05" db="EMBL/GenBank/DDBJ databases">
        <title>Chromosome-level genome of Chaenocephalus aceratus.</title>
        <authorList>
            <person name="Park H."/>
        </authorList>
    </citation>
    <scope>NUCLEOTIDE SEQUENCE</scope>
    <source>
        <strain evidence="1">KU_202001</strain>
    </source>
</reference>
<dbReference type="EMBL" id="CM043792">
    <property type="protein sequence ID" value="KAI4822708.1"/>
    <property type="molecule type" value="Genomic_DNA"/>
</dbReference>
<proteinExistence type="predicted"/>
<protein>
    <submittedName>
        <fullName evidence="1">Uncharacterized protein</fullName>
    </submittedName>
</protein>
<comment type="caution">
    <text evidence="1">The sequence shown here is derived from an EMBL/GenBank/DDBJ whole genome shotgun (WGS) entry which is preliminary data.</text>
</comment>
<evidence type="ECO:0000313" key="2">
    <source>
        <dbReference type="Proteomes" id="UP001057452"/>
    </source>
</evidence>